<dbReference type="GO" id="GO:0005743">
    <property type="term" value="C:mitochondrial inner membrane"/>
    <property type="evidence" value="ECO:0007669"/>
    <property type="project" value="UniProtKB-SubCell"/>
</dbReference>
<evidence type="ECO:0000256" key="16">
    <source>
        <dbReference type="ARBA" id="ARBA00023136"/>
    </source>
</evidence>
<feature type="transmembrane region" description="Helical" evidence="19">
    <location>
        <begin position="86"/>
        <end position="106"/>
    </location>
</feature>
<evidence type="ECO:0000256" key="17">
    <source>
        <dbReference type="ARBA" id="ARBA00031028"/>
    </source>
</evidence>
<keyword evidence="13" id="KW-0520">NAD</keyword>
<feature type="transmembrane region" description="Helical" evidence="19">
    <location>
        <begin position="311"/>
        <end position="328"/>
    </location>
</feature>
<reference evidence="21" key="1">
    <citation type="submission" date="2018-11" db="EMBL/GenBank/DDBJ databases">
        <authorList>
            <person name="Xiong M."/>
            <person name="Zhang Y.-Z."/>
        </authorList>
    </citation>
    <scope>NUCLEOTIDE SEQUENCE</scope>
    <source>
        <strain evidence="21">E8-001B</strain>
    </source>
</reference>
<keyword evidence="9" id="KW-0999">Mitochondrion inner membrane</keyword>
<organism evidence="21">
    <name type="scientific">Encyrtus sasakii</name>
    <dbReference type="NCBI Taxonomy" id="1914890"/>
    <lineage>
        <taxon>Eukaryota</taxon>
        <taxon>Metazoa</taxon>
        <taxon>Ecdysozoa</taxon>
        <taxon>Arthropoda</taxon>
        <taxon>Hexapoda</taxon>
        <taxon>Insecta</taxon>
        <taxon>Pterygota</taxon>
        <taxon>Neoptera</taxon>
        <taxon>Endopterygota</taxon>
        <taxon>Hymenoptera</taxon>
        <taxon>Apocrita</taxon>
        <taxon>Proctotrupomorpha</taxon>
        <taxon>Chalcidoidea</taxon>
        <taxon>Encyrtidae</taxon>
        <taxon>Encyrtinae</taxon>
        <taxon>Encyrtus</taxon>
    </lineage>
</organism>
<dbReference type="Pfam" id="PF00361">
    <property type="entry name" value="Proton_antipo_M"/>
    <property type="match status" value="1"/>
</dbReference>
<feature type="domain" description="NADH:quinone oxidoreductase/Mrp antiporter transmembrane" evidence="20">
    <location>
        <begin position="85"/>
        <end position="275"/>
    </location>
</feature>
<dbReference type="EMBL" id="MK189126">
    <property type="protein sequence ID" value="QGA74436.1"/>
    <property type="molecule type" value="Genomic_DNA"/>
</dbReference>
<evidence type="ECO:0000256" key="18">
    <source>
        <dbReference type="ARBA" id="ARBA00049551"/>
    </source>
</evidence>
<evidence type="ECO:0000256" key="14">
    <source>
        <dbReference type="ARBA" id="ARBA00023075"/>
    </source>
</evidence>
<evidence type="ECO:0000256" key="4">
    <source>
        <dbReference type="ARBA" id="ARBA00012944"/>
    </source>
</evidence>
<keyword evidence="10" id="KW-1278">Translocase</keyword>
<feature type="transmembrane region" description="Helical" evidence="19">
    <location>
        <begin position="264"/>
        <end position="286"/>
    </location>
</feature>
<feature type="transmembrane region" description="Helical" evidence="19">
    <location>
        <begin position="233"/>
        <end position="252"/>
    </location>
</feature>
<evidence type="ECO:0000256" key="8">
    <source>
        <dbReference type="ARBA" id="ARBA00022692"/>
    </source>
</evidence>
<keyword evidence="16 19" id="KW-0472">Membrane</keyword>
<dbReference type="AlphaFoldDB" id="A0A7S5FJV7"/>
<evidence type="ECO:0000256" key="9">
    <source>
        <dbReference type="ARBA" id="ARBA00022792"/>
    </source>
</evidence>
<feature type="transmembrane region" description="Helical" evidence="19">
    <location>
        <begin position="168"/>
        <end position="186"/>
    </location>
</feature>
<evidence type="ECO:0000256" key="5">
    <source>
        <dbReference type="ARBA" id="ARBA00021008"/>
    </source>
</evidence>
<evidence type="ECO:0000259" key="20">
    <source>
        <dbReference type="Pfam" id="PF00361"/>
    </source>
</evidence>
<dbReference type="PANTHER" id="PTHR46552">
    <property type="entry name" value="NADH-UBIQUINONE OXIDOREDUCTASE CHAIN 2"/>
    <property type="match status" value="1"/>
</dbReference>
<proteinExistence type="inferred from homology"/>
<evidence type="ECO:0000256" key="3">
    <source>
        <dbReference type="ARBA" id="ARBA00007012"/>
    </source>
</evidence>
<evidence type="ECO:0000256" key="11">
    <source>
        <dbReference type="ARBA" id="ARBA00022982"/>
    </source>
</evidence>
<evidence type="ECO:0000256" key="19">
    <source>
        <dbReference type="SAM" id="Phobius"/>
    </source>
</evidence>
<geneLocation type="mitochondrion" evidence="21"/>
<keyword evidence="14" id="KW-0830">Ubiquinone</keyword>
<gene>
    <name evidence="21" type="primary">ND2</name>
</gene>
<evidence type="ECO:0000256" key="13">
    <source>
        <dbReference type="ARBA" id="ARBA00023027"/>
    </source>
</evidence>
<keyword evidence="8 19" id="KW-0812">Transmembrane</keyword>
<feature type="transmembrane region" description="Helical" evidence="19">
    <location>
        <begin position="193"/>
        <end position="213"/>
    </location>
</feature>
<dbReference type="InterPro" id="IPR001750">
    <property type="entry name" value="ND/Mrp_TM"/>
</dbReference>
<comment type="subcellular location">
    <subcellularLocation>
        <location evidence="2">Mitochondrion inner membrane</location>
        <topology evidence="2">Multi-pass membrane protein</topology>
    </subcellularLocation>
</comment>
<evidence type="ECO:0000256" key="15">
    <source>
        <dbReference type="ARBA" id="ARBA00023128"/>
    </source>
</evidence>
<evidence type="ECO:0000256" key="7">
    <source>
        <dbReference type="ARBA" id="ARBA00022660"/>
    </source>
</evidence>
<keyword evidence="6" id="KW-0813">Transport</keyword>
<comment type="catalytic activity">
    <reaction evidence="18">
        <text>a ubiquinone + NADH + 5 H(+)(in) = a ubiquinol + NAD(+) + 4 H(+)(out)</text>
        <dbReference type="Rhea" id="RHEA:29091"/>
        <dbReference type="Rhea" id="RHEA-COMP:9565"/>
        <dbReference type="Rhea" id="RHEA-COMP:9566"/>
        <dbReference type="ChEBI" id="CHEBI:15378"/>
        <dbReference type="ChEBI" id="CHEBI:16389"/>
        <dbReference type="ChEBI" id="CHEBI:17976"/>
        <dbReference type="ChEBI" id="CHEBI:57540"/>
        <dbReference type="ChEBI" id="CHEBI:57945"/>
        <dbReference type="EC" id="7.1.1.2"/>
    </reaction>
</comment>
<dbReference type="GO" id="GO:0006120">
    <property type="term" value="P:mitochondrial electron transport, NADH to ubiquinone"/>
    <property type="evidence" value="ECO:0007669"/>
    <property type="project" value="TreeGrafter"/>
</dbReference>
<evidence type="ECO:0000256" key="10">
    <source>
        <dbReference type="ARBA" id="ARBA00022967"/>
    </source>
</evidence>
<dbReference type="GO" id="GO:0008137">
    <property type="term" value="F:NADH dehydrogenase (ubiquinone) activity"/>
    <property type="evidence" value="ECO:0007669"/>
    <property type="project" value="UniProtKB-EC"/>
</dbReference>
<comment type="similarity">
    <text evidence="3">Belongs to the complex I subunit 2 family.</text>
</comment>
<evidence type="ECO:0000256" key="2">
    <source>
        <dbReference type="ARBA" id="ARBA00004448"/>
    </source>
</evidence>
<keyword evidence="15 21" id="KW-0496">Mitochondrion</keyword>
<evidence type="ECO:0000256" key="12">
    <source>
        <dbReference type="ARBA" id="ARBA00022989"/>
    </source>
</evidence>
<accession>A0A7S5FJV7</accession>
<keyword evidence="11" id="KW-0249">Electron transport</keyword>
<evidence type="ECO:0000256" key="6">
    <source>
        <dbReference type="ARBA" id="ARBA00022448"/>
    </source>
</evidence>
<protein>
    <recommendedName>
        <fullName evidence="5">NADH-ubiquinone oxidoreductase chain 2</fullName>
        <ecNumber evidence="4">7.1.1.2</ecNumber>
    </recommendedName>
    <alternativeName>
        <fullName evidence="17">NADH dehydrogenase subunit 2</fullName>
    </alternativeName>
</protein>
<sequence>MNLYYYMFAFPMLIISNFLIFMSNNSFNMWMIMEINLIAFISLILMNKNSGPELMMMYFLVQTFSSYLFLISMIACQIKVNENFKIIMILCLMNKLGVPPFHFWYLKFMKSLNWNLFFTASTLQKIIPLMILKMQMKSSQMMLLLMILSSVIFLLPPFLALTTQSLKLIFSYSSMIQTSWITILMMSNNKTWLMFFVIYSLTLFPLTNLFKLYNINYMFELNKLPKTFMNFGILSILSMAGLPPFLGVMTKLMFLNEMILMNMFYLNILMMILSTLNFFFYIKIALKWSMMYNLNNKIFNLNNNYLQKLNLYKTTFILNFSIFMMLLYEIF</sequence>
<comment type="function">
    <text evidence="1">Core subunit of the mitochondrial membrane respiratory chain NADH dehydrogenase (Complex I) that is believed to belong to the minimal assembly required for catalysis. Complex I functions in the transfer of electrons from NADH to the respiratory chain. The immediate electron acceptor for the enzyme is believed to be ubiquinone.</text>
</comment>
<feature type="transmembrane region" description="Helical" evidence="19">
    <location>
        <begin position="143"/>
        <end position="162"/>
    </location>
</feature>
<dbReference type="PANTHER" id="PTHR46552:SF1">
    <property type="entry name" value="NADH-UBIQUINONE OXIDOREDUCTASE CHAIN 2"/>
    <property type="match status" value="1"/>
</dbReference>
<feature type="transmembrane region" description="Helical" evidence="19">
    <location>
        <begin position="6"/>
        <end position="22"/>
    </location>
</feature>
<feature type="transmembrane region" description="Helical" evidence="19">
    <location>
        <begin position="54"/>
        <end position="74"/>
    </location>
</feature>
<evidence type="ECO:0000313" key="21">
    <source>
        <dbReference type="EMBL" id="QGA74436.1"/>
    </source>
</evidence>
<dbReference type="InterPro" id="IPR050175">
    <property type="entry name" value="Complex_I_Subunit_2"/>
</dbReference>
<evidence type="ECO:0000256" key="1">
    <source>
        <dbReference type="ARBA" id="ARBA00003257"/>
    </source>
</evidence>
<name>A0A7S5FJV7_9HYME</name>
<feature type="transmembrane region" description="Helical" evidence="19">
    <location>
        <begin position="29"/>
        <end position="48"/>
    </location>
</feature>
<dbReference type="EC" id="7.1.1.2" evidence="4"/>
<keyword evidence="7" id="KW-0679">Respiratory chain</keyword>
<keyword evidence="12 19" id="KW-1133">Transmembrane helix</keyword>